<dbReference type="EMBL" id="JADEXP010000217">
    <property type="protein sequence ID" value="MBE9068944.1"/>
    <property type="molecule type" value="Genomic_DNA"/>
</dbReference>
<dbReference type="Pfam" id="PF00483">
    <property type="entry name" value="NTP_transferase"/>
    <property type="match status" value="1"/>
</dbReference>
<dbReference type="RefSeq" id="WP_193994865.1">
    <property type="nucleotide sequence ID" value="NZ_JADEXP010000217.1"/>
</dbReference>
<comment type="caution">
    <text evidence="2">The sequence shown here is derived from an EMBL/GenBank/DDBJ whole genome shotgun (WGS) entry which is preliminary data.</text>
</comment>
<organism evidence="2 3">
    <name type="scientific">Leptolyngbya cf. ectocarpi LEGE 11479</name>
    <dbReference type="NCBI Taxonomy" id="1828722"/>
    <lineage>
        <taxon>Bacteria</taxon>
        <taxon>Bacillati</taxon>
        <taxon>Cyanobacteriota</taxon>
        <taxon>Cyanophyceae</taxon>
        <taxon>Leptolyngbyales</taxon>
        <taxon>Leptolyngbyaceae</taxon>
        <taxon>Leptolyngbya group</taxon>
        <taxon>Leptolyngbya</taxon>
    </lineage>
</organism>
<gene>
    <name evidence="2" type="ORF">IQ260_20070</name>
</gene>
<dbReference type="Proteomes" id="UP000615026">
    <property type="component" value="Unassembled WGS sequence"/>
</dbReference>
<reference evidence="2" key="1">
    <citation type="submission" date="2020-10" db="EMBL/GenBank/DDBJ databases">
        <authorList>
            <person name="Castelo-Branco R."/>
            <person name="Eusebio N."/>
            <person name="Adriana R."/>
            <person name="Vieira A."/>
            <person name="Brugerolle De Fraissinette N."/>
            <person name="Rezende De Castro R."/>
            <person name="Schneider M.P."/>
            <person name="Vasconcelos V."/>
            <person name="Leao P.N."/>
        </authorList>
    </citation>
    <scope>NUCLEOTIDE SEQUENCE</scope>
    <source>
        <strain evidence="2">LEGE 11479</strain>
    </source>
</reference>
<protein>
    <submittedName>
        <fullName evidence="2">Glucose-1-phosphate cytidylyltransferase</fullName>
    </submittedName>
</protein>
<dbReference type="AlphaFoldDB" id="A0A928ZWU2"/>
<dbReference type="Gene3D" id="3.90.550.10">
    <property type="entry name" value="Spore Coat Polysaccharide Biosynthesis Protein SpsA, Chain A"/>
    <property type="match status" value="1"/>
</dbReference>
<name>A0A928ZWU2_LEPEC</name>
<dbReference type="PANTHER" id="PTHR47183">
    <property type="entry name" value="GLUCOSE-1-PHOSPHATE CYTIDYLYLTRANSFERASE-RELATED"/>
    <property type="match status" value="1"/>
</dbReference>
<keyword evidence="3" id="KW-1185">Reference proteome</keyword>
<feature type="domain" description="Nucleotidyl transferase" evidence="1">
    <location>
        <begin position="3"/>
        <end position="219"/>
    </location>
</feature>
<dbReference type="GO" id="GO:0047343">
    <property type="term" value="F:glucose-1-phosphate cytidylyltransferase activity"/>
    <property type="evidence" value="ECO:0007669"/>
    <property type="project" value="InterPro"/>
</dbReference>
<evidence type="ECO:0000313" key="3">
    <source>
        <dbReference type="Proteomes" id="UP000615026"/>
    </source>
</evidence>
<evidence type="ECO:0000259" key="1">
    <source>
        <dbReference type="Pfam" id="PF00483"/>
    </source>
</evidence>
<keyword evidence="2" id="KW-0808">Transferase</keyword>
<dbReference type="SUPFAM" id="SSF53448">
    <property type="entry name" value="Nucleotide-diphospho-sugar transferases"/>
    <property type="match status" value="1"/>
</dbReference>
<dbReference type="PANTHER" id="PTHR47183:SF3">
    <property type="entry name" value="TRANSFERASE"/>
    <property type="match status" value="1"/>
</dbReference>
<evidence type="ECO:0000313" key="2">
    <source>
        <dbReference type="EMBL" id="MBE9068944.1"/>
    </source>
</evidence>
<accession>A0A928ZWU2</accession>
<dbReference type="InterPro" id="IPR029044">
    <property type="entry name" value="Nucleotide-diphossugar_trans"/>
</dbReference>
<dbReference type="InterPro" id="IPR005835">
    <property type="entry name" value="NTP_transferase_dom"/>
</dbReference>
<keyword evidence="2" id="KW-0548">Nucleotidyltransferase</keyword>
<proteinExistence type="predicted"/>
<sequence>MKVVLFCGGLGTRLREYSETIPKPMVEIGYRPIIWNLMRYYAHFGHKEFILCLGYKGDYIKNYFLNYNECLSNNFTLSNGGKNVQLHTTDIEDWKITFVDTGLNLNIGERLVAVKPYLEGDEYFLANYADGLSDLDLNLYLEHFHQQDKIASFLAVQPSHSFHVVSLHNEDGIVESIQSVGHSDLWINGGFFVLRKDIFDYISPGEELVLEPFQRLIQQQQLIAYKNPGFWACMDTLKEKMLFDDMYAKGNTPWALWESSPEILGNSGKAEVKNLPNPQAAQNTLASSAI</sequence>
<dbReference type="InterPro" id="IPR013446">
    <property type="entry name" value="G1P_cyt_trans-like"/>
</dbReference>